<dbReference type="InterPro" id="IPR002172">
    <property type="entry name" value="LDrepeatLR_classA_rpt"/>
</dbReference>
<feature type="disulfide bond" evidence="3">
    <location>
        <begin position="2055"/>
        <end position="2064"/>
    </location>
</feature>
<dbReference type="SMART" id="SM00137">
    <property type="entry name" value="MAM"/>
    <property type="match status" value="9"/>
</dbReference>
<feature type="disulfide bond" evidence="4">
    <location>
        <begin position="623"/>
        <end position="641"/>
    </location>
</feature>
<feature type="domain" description="MAM" evidence="8">
    <location>
        <begin position="1088"/>
        <end position="1261"/>
    </location>
</feature>
<dbReference type="PROSITE" id="PS51257">
    <property type="entry name" value="PROKAR_LIPOPROTEIN"/>
    <property type="match status" value="1"/>
</dbReference>
<feature type="disulfide bond" evidence="4">
    <location>
        <begin position="1507"/>
        <end position="1522"/>
    </location>
</feature>
<reference evidence="9" key="1">
    <citation type="submission" date="2025-08" db="UniProtKB">
        <authorList>
            <consortium name="Ensembl"/>
        </authorList>
    </citation>
    <scope>IDENTIFICATION</scope>
</reference>
<feature type="domain" description="EGF-like" evidence="7">
    <location>
        <begin position="2031"/>
        <end position="2065"/>
    </location>
</feature>
<dbReference type="InterPro" id="IPR000998">
    <property type="entry name" value="MAM_dom"/>
</dbReference>
<feature type="disulfide bond" evidence="4">
    <location>
        <begin position="1955"/>
        <end position="1967"/>
    </location>
</feature>
<feature type="domain" description="MAM" evidence="8">
    <location>
        <begin position="652"/>
        <end position="816"/>
    </location>
</feature>
<dbReference type="CDD" id="cd06263">
    <property type="entry name" value="MAM"/>
    <property type="match status" value="8"/>
</dbReference>
<feature type="disulfide bond" evidence="4">
    <location>
        <begin position="1708"/>
        <end position="1723"/>
    </location>
</feature>
<feature type="domain" description="MAM" evidence="8">
    <location>
        <begin position="1310"/>
        <end position="1470"/>
    </location>
</feature>
<evidence type="ECO:0000259" key="8">
    <source>
        <dbReference type="PROSITE" id="PS50060"/>
    </source>
</evidence>
<evidence type="ECO:0000256" key="3">
    <source>
        <dbReference type="PROSITE-ProRule" id="PRU00076"/>
    </source>
</evidence>
<keyword evidence="5" id="KW-0472">Membrane</keyword>
<dbReference type="Gene3D" id="2.60.120.200">
    <property type="match status" value="9"/>
</dbReference>
<dbReference type="PROSITE" id="PS50026">
    <property type="entry name" value="EGF_3"/>
    <property type="match status" value="1"/>
</dbReference>
<dbReference type="CDD" id="cd00112">
    <property type="entry name" value="LDLa"/>
    <property type="match status" value="9"/>
</dbReference>
<feature type="disulfide bond" evidence="4">
    <location>
        <begin position="635"/>
        <end position="650"/>
    </location>
</feature>
<evidence type="ECO:0000256" key="4">
    <source>
        <dbReference type="PROSITE-ProRule" id="PRU00124"/>
    </source>
</evidence>
<feature type="domain" description="MAM" evidence="8">
    <location>
        <begin position="863"/>
        <end position="1024"/>
    </location>
</feature>
<dbReference type="PROSITE" id="PS01186">
    <property type="entry name" value="EGF_2"/>
    <property type="match status" value="1"/>
</dbReference>
<dbReference type="PROSITE" id="PS50068">
    <property type="entry name" value="LDLRA_2"/>
    <property type="match status" value="9"/>
</dbReference>
<keyword evidence="5" id="KW-1133">Transmembrane helix</keyword>
<evidence type="ECO:0000256" key="1">
    <source>
        <dbReference type="ARBA" id="ARBA00022737"/>
    </source>
</evidence>
<dbReference type="SUPFAM" id="SSF49899">
    <property type="entry name" value="Concanavalin A-like lectins/glucanases"/>
    <property type="match status" value="9"/>
</dbReference>
<keyword evidence="5" id="KW-0812">Transmembrane</keyword>
<dbReference type="InterPro" id="IPR000742">
    <property type="entry name" value="EGF"/>
</dbReference>
<feature type="disulfide bond" evidence="4">
    <location>
        <begin position="616"/>
        <end position="628"/>
    </location>
</feature>
<feature type="transmembrane region" description="Helical" evidence="5">
    <location>
        <begin position="2081"/>
        <end position="2103"/>
    </location>
</feature>
<evidence type="ECO:0000259" key="7">
    <source>
        <dbReference type="PROSITE" id="PS50026"/>
    </source>
</evidence>
<feature type="domain" description="MAM" evidence="8">
    <location>
        <begin position="221"/>
        <end position="385"/>
    </location>
</feature>
<dbReference type="PANTHER" id="PTHR23282">
    <property type="entry name" value="APICAL ENDOSOMAL GLYCOPROTEIN PRECURSOR"/>
    <property type="match status" value="1"/>
</dbReference>
<dbReference type="PANTHER" id="PTHR23282:SF140">
    <property type="entry name" value="MAM AND LDL-RECEPTOR CLASS A DOMAIN-CONTAINING PROTEIN 1"/>
    <property type="match status" value="1"/>
</dbReference>
<keyword evidence="6" id="KW-0732">Signal</keyword>
<dbReference type="PROSITE" id="PS00022">
    <property type="entry name" value="EGF_1"/>
    <property type="match status" value="1"/>
</dbReference>
<evidence type="ECO:0000256" key="2">
    <source>
        <dbReference type="ARBA" id="ARBA00023157"/>
    </source>
</evidence>
<feature type="signal peptide" evidence="6">
    <location>
        <begin position="1"/>
        <end position="18"/>
    </location>
</feature>
<evidence type="ECO:0000313" key="9">
    <source>
        <dbReference type="Ensembl" id="ENSCCEP00000015722.1"/>
    </source>
</evidence>
<feature type="disulfide bond" evidence="4">
    <location>
        <begin position="1488"/>
        <end position="1500"/>
    </location>
</feature>
<keyword evidence="3" id="KW-0245">EGF-like domain</keyword>
<dbReference type="InterPro" id="IPR051560">
    <property type="entry name" value="MAM_domain-containing"/>
</dbReference>
<dbReference type="SUPFAM" id="SSF57196">
    <property type="entry name" value="EGF/Laminin"/>
    <property type="match status" value="1"/>
</dbReference>
<feature type="domain" description="MAM" evidence="8">
    <location>
        <begin position="1731"/>
        <end position="1896"/>
    </location>
</feature>
<dbReference type="Ensembl" id="ENSCCET00000024368.1">
    <property type="protein sequence ID" value="ENSCCEP00000015722.1"/>
    <property type="gene ID" value="ENSCCEG00000014825.1"/>
</dbReference>
<feature type="disulfide bond" evidence="4">
    <location>
        <begin position="1276"/>
        <end position="1294"/>
    </location>
</feature>
<proteinExistence type="predicted"/>
<name>A0A8C0V2Q0_CYACU</name>
<dbReference type="InterPro" id="IPR013320">
    <property type="entry name" value="ConA-like_dom_sf"/>
</dbReference>
<dbReference type="Gene3D" id="4.10.400.10">
    <property type="entry name" value="Low-density Lipoprotein Receptor"/>
    <property type="match status" value="9"/>
</dbReference>
<sequence length="2186" mass="243117">MNRFVYICVLSCFAAVGTQSPTASGCQRGDDSSAPPGEVCISTIWCGDSGDEKQDSSWNSCDFETNLCRVLPEFNLHHGWIRRNGQSGMGPPYSDHSGNESAYFLSLSSEMQSSSAALRTSVFLPTDEEHLCQIRFHYWVSHMSGTFMVGLQKHSEDTVTNVWQASGELQNQWNVNTITIKSTEKYEVIFSVMLETQRQGGSVAIDDITFSEGCSVARVPQISTFELGACGWHSEQRAEPAQRDRLQAGHKIASCSFLKDSSNNTEGHFKWLDANYSALYERAHLNSSMCHCSSKNCHFQFHYSMADSSVLKAVLLMNQEEHVLWETNIMTNKEWVQVNIQLPTELENTKLVFKGALQSRGGFICLNNIQLLDAAPSEPPGFCFLRDSTCRDGQPMVPGSAGETHPDCPDGSDEDPATCSNYTLCDFETDLCGWKPLSRGDADWNIMKEQAPLDRELPGRGHTNAMGHGAFIYFSGSHQRSTKMAMSHLGSPFLVKLPPGLSCCQVRFWYQLSQDSQLSVFKRTALNGSLEKLRDISGLPEMNWTKVNIPVESVADELPFQIILRGTILTTNATVAVDDISITKECVVVNRSPPGVSQESEGETESSDANASSLYCPVGFFSCGDGECISPDKFCDFKPDCPNNHDEKKCPSVCDFERESCGWIETANADEFDWVRSSSSALPPAFQKQAPPRDHTYNKPEGHFMFILKKKNSISQIAQLRSPKFRQTGSNCTLSFWYYNYGQSVGAAELQLLVDGLKKPTVLWRTYYSEGNQWLRAVIQLGRLPHPFQFSLDKISLGIYEGVSAIDDIRFENCALPPPALSCEGPNHFWCRDTKACIDSLLVCDLVDDCGDGSDEDNCDPDLQCDFEKGLCNWEQDVWDDFDWIRIRGPTPTVNTGPLKDHTTGTARGHYLYLESSEPRQFQDKAVLLSPLFHPSGNGTCVFRFHYHMFGKEVYKLSVFQRTVSNTKGWLLWYKFGNQENRWIRQTLFISSSKPFQILVKGIVGDGFTGDIGLDDVSFLGCALYNGNLPTISTTTSGTSVPATLPMNNCTEKEFVCRASGHCIQMMQKCDFRPDCSDKSDESACVMEVCDFEDKDLCGWHQPALEQISGNYSIPIRKTFKWQLGRGANLYPEQEQHCPLTDHTTCTEEGWYLFADSSNGEFGHTADIATPVISLTGPRCKIIFWNHMNGSTIGSLEVLYKSSNKTSKLWTQSGSQGPQWNRAEVFLGIHSNFQVIFRAKRGVSYMGDVAVDDITFEDCSPLLISDKPCTSEEFMCANKYCIPKNNLCDFVNDCEDNSDESPSICSTSIGHCNFEFDLCEWKQDENDDFNWHLRTSSTAKLGTGPATDHTLQEPSGHYIFIRSSFFQLPGQKARISSPVLSRKNKNCKIIFYYHMYGAHIGSLIIYQRTTLKHEKILLNLTGNQGNFWQRKALTLSGDEDFQVVFEGIAGKGAKDGIALDDLTFSRDCLPSQEFLPAEPTGLPPTGSCSHGHRQCQNGKCYRPEQSCDFEDNCGDNTDESECGTSCTFENGRCGWQNSLADNFNWVLGVSSPQSLRPPGDHTLGNRTGHFLYLEATAIGLINEKAHVKSSIWKESSGTCVMSFWYFKSSKATGHIQVLIKTDDGIVKIWSDPGTHGDEWNKVKLHLGKLRNFEIIFEGIRTRELGGGAAIDDIEFHNCSTIGENPKECPALTDFVCGNKNCIEYQFICDYKPDCEDLSDEADCSYYTSIPGSCNFETQDQEWTTVCGLTQDTTDDFDWKISNSAVTGQTGPHTDHTPGKGRIFLYVNSSAQKEGDRARITTTKFFPASLGVCRVRFWFWMFASRQTGILKVYTVEEHGMEILMWSSSRNEENKWMYGSAVLSSNSHFRVAFEAEVGWSQPTEFALDDISFTPECIDGGPVDPRPPTCSGEQLTCAYVQQCLSLAARCNGTEECRDGSDELNCPGEMPSTTSPGSCKEAEFLCPPQGCIPSLLQCDGVPDCPRREDEVGCPIKDCSNGSLLCASTNQCIPLSQRCDGIADCVDSSLDESSCSVCPEEYCRNGGKCIIKNDIPLCQCGKGWKGNRCHIRAKPPQPPSLLQNDIWIGLGIGFLLIKITAAALYFLLKKKVPETKVQEAAISSFANPLYKDLGSSGKVKSPGYATSSAVQISVSPWYEYPFNEDVNATFPNPLYGVAAEDMEKLCSSLKT</sequence>
<feature type="domain" description="MAM" evidence="8">
    <location>
        <begin position="423"/>
        <end position="588"/>
    </location>
</feature>
<keyword evidence="2 3" id="KW-1015">Disulfide bond</keyword>
<feature type="domain" description="MAM" evidence="8">
    <location>
        <begin position="1524"/>
        <end position="1680"/>
    </location>
</feature>
<evidence type="ECO:0000256" key="5">
    <source>
        <dbReference type="SAM" id="Phobius"/>
    </source>
</evidence>
<feature type="disulfide bond" evidence="4">
    <location>
        <begin position="844"/>
        <end position="859"/>
    </location>
</feature>
<dbReference type="PROSITE" id="PS01209">
    <property type="entry name" value="LDLRA_1"/>
    <property type="match status" value="5"/>
</dbReference>
<dbReference type="PROSITE" id="PS50060">
    <property type="entry name" value="MAM_2"/>
    <property type="match status" value="9"/>
</dbReference>
<feature type="disulfide bond" evidence="4">
    <location>
        <begin position="1495"/>
        <end position="1513"/>
    </location>
</feature>
<feature type="chain" id="PRO_5034296045" evidence="6">
    <location>
        <begin position="19"/>
        <end position="2186"/>
    </location>
</feature>
<organism evidence="9 10">
    <name type="scientific">Cyanistes caeruleus</name>
    <name type="common">Eurasian blue tit</name>
    <name type="synonym">Parus caeruleus</name>
    <dbReference type="NCBI Taxonomy" id="156563"/>
    <lineage>
        <taxon>Eukaryota</taxon>
        <taxon>Metazoa</taxon>
        <taxon>Chordata</taxon>
        <taxon>Craniata</taxon>
        <taxon>Vertebrata</taxon>
        <taxon>Euteleostomi</taxon>
        <taxon>Archelosauria</taxon>
        <taxon>Archosauria</taxon>
        <taxon>Dinosauria</taxon>
        <taxon>Saurischia</taxon>
        <taxon>Theropoda</taxon>
        <taxon>Coelurosauria</taxon>
        <taxon>Aves</taxon>
        <taxon>Neognathae</taxon>
        <taxon>Neoaves</taxon>
        <taxon>Telluraves</taxon>
        <taxon>Australaves</taxon>
        <taxon>Passeriformes</taxon>
        <taxon>Paridae</taxon>
        <taxon>Cyanistes</taxon>
    </lineage>
</organism>
<dbReference type="PRINTS" id="PR00261">
    <property type="entry name" value="LDLRECEPTOR"/>
</dbReference>
<dbReference type="FunFam" id="2.60.120.200:FF:000182">
    <property type="entry name" value="MAM and LDL-receptor class A domain-containing protein 1"/>
    <property type="match status" value="1"/>
</dbReference>
<dbReference type="Pfam" id="PF00629">
    <property type="entry name" value="MAM"/>
    <property type="match status" value="9"/>
</dbReference>
<feature type="domain" description="MAM" evidence="8">
    <location>
        <begin position="59"/>
        <end position="216"/>
    </location>
</feature>
<feature type="disulfide bond" evidence="4">
    <location>
        <begin position="1269"/>
        <end position="1281"/>
    </location>
</feature>
<feature type="disulfide bond" evidence="4">
    <location>
        <begin position="1070"/>
        <end position="1085"/>
    </location>
</feature>
<reference evidence="9" key="2">
    <citation type="submission" date="2025-09" db="UniProtKB">
        <authorList>
            <consortium name="Ensembl"/>
        </authorList>
    </citation>
    <scope>IDENTIFICATION</scope>
</reference>
<feature type="disulfide bond" evidence="4">
    <location>
        <begin position="1927"/>
        <end position="1942"/>
    </location>
</feature>
<dbReference type="SMART" id="SM00192">
    <property type="entry name" value="LDLa"/>
    <property type="match status" value="10"/>
</dbReference>
<feature type="disulfide bond" evidence="4">
    <location>
        <begin position="1962"/>
        <end position="1980"/>
    </location>
</feature>
<feature type="disulfide bond" evidence="4">
    <location>
        <begin position="1696"/>
        <end position="1714"/>
    </location>
</feature>
<dbReference type="GO" id="GO:0016020">
    <property type="term" value="C:membrane"/>
    <property type="evidence" value="ECO:0007669"/>
    <property type="project" value="InterPro"/>
</dbReference>
<dbReference type="SUPFAM" id="SSF57424">
    <property type="entry name" value="LDL receptor-like module"/>
    <property type="match status" value="9"/>
</dbReference>
<protein>
    <submittedName>
        <fullName evidence="9">MAM and LDL receptor class A domain containing 1</fullName>
    </submittedName>
</protein>
<dbReference type="Pfam" id="PF00057">
    <property type="entry name" value="Ldl_recept_a"/>
    <property type="match status" value="7"/>
</dbReference>
<accession>A0A8C0V2Q0</accession>
<evidence type="ECO:0000256" key="6">
    <source>
        <dbReference type="SAM" id="SignalP"/>
    </source>
</evidence>
<gene>
    <name evidence="9" type="primary">MALRD1</name>
</gene>
<comment type="caution">
    <text evidence="3">Lacks conserved residue(s) required for the propagation of feature annotation.</text>
</comment>
<evidence type="ECO:0000313" key="10">
    <source>
        <dbReference type="Proteomes" id="UP000694410"/>
    </source>
</evidence>
<dbReference type="InterPro" id="IPR036055">
    <property type="entry name" value="LDL_receptor-like_sf"/>
</dbReference>
<keyword evidence="10" id="KW-1185">Reference proteome</keyword>
<feature type="disulfide bond" evidence="4">
    <location>
        <begin position="1974"/>
        <end position="1989"/>
    </location>
</feature>
<dbReference type="Proteomes" id="UP000694410">
    <property type="component" value="Unplaced"/>
</dbReference>
<keyword evidence="1" id="KW-0677">Repeat</keyword>
<dbReference type="InterPro" id="IPR023415">
    <property type="entry name" value="LDLR_class-A_CS"/>
</dbReference>